<accession>A0A0A0HP32</accession>
<proteinExistence type="predicted"/>
<dbReference type="HOGENOM" id="CLU_2452740_0_0_5"/>
<gene>
    <name evidence="1" type="ORF">rosmuc_00997</name>
</gene>
<organism evidence="1 2">
    <name type="scientific">Roseovarius mucosus DSM 17069</name>
    <dbReference type="NCBI Taxonomy" id="1288298"/>
    <lineage>
        <taxon>Bacteria</taxon>
        <taxon>Pseudomonadati</taxon>
        <taxon>Pseudomonadota</taxon>
        <taxon>Alphaproteobacteria</taxon>
        <taxon>Rhodobacterales</taxon>
        <taxon>Roseobacteraceae</taxon>
        <taxon>Roseovarius</taxon>
    </lineage>
</organism>
<dbReference type="eggNOG" id="ENOG50312C8">
    <property type="taxonomic scope" value="Bacteria"/>
</dbReference>
<name>A0A0A0HP32_9RHOB</name>
<dbReference type="EMBL" id="AONH01000004">
    <property type="protein sequence ID" value="KGM89030.1"/>
    <property type="molecule type" value="Genomic_DNA"/>
</dbReference>
<reference evidence="1 2" key="1">
    <citation type="submission" date="2013-01" db="EMBL/GenBank/DDBJ databases">
        <authorList>
            <person name="Fiebig A."/>
            <person name="Goeker M."/>
            <person name="Klenk H.-P.P."/>
        </authorList>
    </citation>
    <scope>NUCLEOTIDE SEQUENCE [LARGE SCALE GENOMIC DNA]</scope>
    <source>
        <strain evidence="1 2">DSM 17069</strain>
    </source>
</reference>
<protein>
    <submittedName>
        <fullName evidence="1">Uncharacterized protein</fullName>
    </submittedName>
</protein>
<sequence length="89" mass="9603">MGFQRIMDGLESSPATGSQAMQAARLGFLQWACAVDGPVTSQLVRAALESPEARTAESDAARAFVGVLQEACRAFQVKPMRRGRARILH</sequence>
<evidence type="ECO:0000313" key="2">
    <source>
        <dbReference type="Proteomes" id="UP000030021"/>
    </source>
</evidence>
<dbReference type="AlphaFoldDB" id="A0A0A0HP32"/>
<dbReference type="RefSeq" id="WP_245875124.1">
    <property type="nucleotide sequence ID" value="NZ_KN293977.1"/>
</dbReference>
<dbReference type="PATRIC" id="fig|1288298.3.peg.1009"/>
<dbReference type="Proteomes" id="UP000030021">
    <property type="component" value="Unassembled WGS sequence"/>
</dbReference>
<comment type="caution">
    <text evidence="1">The sequence shown here is derived from an EMBL/GenBank/DDBJ whole genome shotgun (WGS) entry which is preliminary data.</text>
</comment>
<evidence type="ECO:0000313" key="1">
    <source>
        <dbReference type="EMBL" id="KGM89030.1"/>
    </source>
</evidence>